<dbReference type="Gene3D" id="3.90.1570.10">
    <property type="entry name" value="tt1808, chain A"/>
    <property type="match status" value="1"/>
</dbReference>
<dbReference type="Pfam" id="PF05685">
    <property type="entry name" value="Uma2"/>
    <property type="match status" value="1"/>
</dbReference>
<reference evidence="2 3" key="2">
    <citation type="submission" date="2011-11" db="EMBL/GenBank/DDBJ databases">
        <authorList>
            <consortium name="US DOE Joint Genome Institute"/>
            <person name="Lucas S."/>
            <person name="Han J."/>
            <person name="Lapidus A."/>
            <person name="Cheng J.-F."/>
            <person name="Goodwin L."/>
            <person name="Pitluck S."/>
            <person name="Peters L."/>
            <person name="Ovchinnikova G."/>
            <person name="Zhang X."/>
            <person name="Detter J.C."/>
            <person name="Han C."/>
            <person name="Tapia R."/>
            <person name="Land M."/>
            <person name="Hauser L."/>
            <person name="Kyrpides N."/>
            <person name="Ivanova N."/>
            <person name="Pagani I."/>
            <person name="Vogl K."/>
            <person name="Liu Z."/>
            <person name="Overmann J."/>
            <person name="Frigaard N.-U."/>
            <person name="Bryant D."/>
            <person name="Woyke T."/>
        </authorList>
    </citation>
    <scope>NUCLEOTIDE SEQUENCE [LARGE SCALE GENOMIC DNA]</scope>
    <source>
        <strain evidence="2 3">970</strain>
    </source>
</reference>
<dbReference type="STRING" id="631362.Thi970DRAFT_03246"/>
<dbReference type="Proteomes" id="UP000002964">
    <property type="component" value="Unassembled WGS sequence"/>
</dbReference>
<evidence type="ECO:0000313" key="2">
    <source>
        <dbReference type="EMBL" id="EIC19656.1"/>
    </source>
</evidence>
<proteinExistence type="predicted"/>
<evidence type="ECO:0000313" key="3">
    <source>
        <dbReference type="Proteomes" id="UP000002964"/>
    </source>
</evidence>
<accession>H8Z689</accession>
<keyword evidence="3" id="KW-1185">Reference proteome</keyword>
<dbReference type="EMBL" id="JH603170">
    <property type="protein sequence ID" value="EIC19656.1"/>
    <property type="molecule type" value="Genomic_DNA"/>
</dbReference>
<dbReference type="CDD" id="cd06260">
    <property type="entry name" value="DUF820-like"/>
    <property type="match status" value="1"/>
</dbReference>
<dbReference type="SUPFAM" id="SSF52980">
    <property type="entry name" value="Restriction endonuclease-like"/>
    <property type="match status" value="1"/>
</dbReference>
<dbReference type="eggNOG" id="COG4636">
    <property type="taxonomic scope" value="Bacteria"/>
</dbReference>
<dbReference type="InterPro" id="IPR011335">
    <property type="entry name" value="Restrct_endonuc-II-like"/>
</dbReference>
<gene>
    <name evidence="2" type="ORF">Thi970DRAFT_03246</name>
</gene>
<dbReference type="AlphaFoldDB" id="H8Z689"/>
<organism evidence="2 3">
    <name type="scientific">Thiorhodovibrio frisius</name>
    <dbReference type="NCBI Taxonomy" id="631362"/>
    <lineage>
        <taxon>Bacteria</taxon>
        <taxon>Pseudomonadati</taxon>
        <taxon>Pseudomonadota</taxon>
        <taxon>Gammaproteobacteria</taxon>
        <taxon>Chromatiales</taxon>
        <taxon>Chromatiaceae</taxon>
        <taxon>Thiorhodovibrio</taxon>
    </lineage>
</organism>
<sequence length="172" mass="18956">MSIPDTFVQADALGIRLEIVNGLPIWEAQPVYRHQKHVDRIAQSLRQLPEQKSGQGAADRLACGCISAKDVYIQFPNGLKRPDISIFCQEPPEEEQDSVLTTIPEAVIEVVSKGYEAKDLEVGPPFYLSQGVKDVLVFDPATLLVLHLRHGNVSRQLAPVEIDLACGCRVSL</sequence>
<reference evidence="3" key="1">
    <citation type="submission" date="2011-06" db="EMBL/GenBank/DDBJ databases">
        <authorList>
            <consortium name="US DOE Joint Genome Institute (JGI-PGF)"/>
            <person name="Lucas S."/>
            <person name="Han J."/>
            <person name="Lapidus A."/>
            <person name="Cheng J.-F."/>
            <person name="Goodwin L."/>
            <person name="Pitluck S."/>
            <person name="Peters L."/>
            <person name="Land M.L."/>
            <person name="Hauser L."/>
            <person name="Vogl K."/>
            <person name="Liu Z."/>
            <person name="Overmann J."/>
            <person name="Frigaard N.-U."/>
            <person name="Bryant D.A."/>
            <person name="Woyke T.J."/>
        </authorList>
    </citation>
    <scope>NUCLEOTIDE SEQUENCE [LARGE SCALE GENOMIC DNA]</scope>
    <source>
        <strain evidence="3">970</strain>
    </source>
</reference>
<feature type="domain" description="Putative restriction endonuclease" evidence="1">
    <location>
        <begin position="11"/>
        <end position="158"/>
    </location>
</feature>
<protein>
    <recommendedName>
        <fullName evidence="1">Putative restriction endonuclease domain-containing protein</fullName>
    </recommendedName>
</protein>
<dbReference type="HOGENOM" id="CLU_1568416_0_0_6"/>
<dbReference type="InterPro" id="IPR012296">
    <property type="entry name" value="Nuclease_put_TT1808"/>
</dbReference>
<dbReference type="RefSeq" id="WP_009150061.1">
    <property type="nucleotide sequence ID" value="NZ_CP121471.1"/>
</dbReference>
<dbReference type="InterPro" id="IPR008538">
    <property type="entry name" value="Uma2"/>
</dbReference>
<name>H8Z689_9GAMM</name>
<dbReference type="OrthoDB" id="158746at2"/>
<evidence type="ECO:0000259" key="1">
    <source>
        <dbReference type="Pfam" id="PF05685"/>
    </source>
</evidence>